<dbReference type="OrthoDB" id="8481699at2"/>
<accession>A0A561PG44</accession>
<gene>
    <name evidence="3" type="ORF">FHW36_1078</name>
</gene>
<evidence type="ECO:0000256" key="1">
    <source>
        <dbReference type="ARBA" id="ARBA00007689"/>
    </source>
</evidence>
<keyword evidence="4" id="KW-1185">Reference proteome</keyword>
<dbReference type="InterPro" id="IPR011008">
    <property type="entry name" value="Dimeric_a/b-barrel"/>
</dbReference>
<reference evidence="3 4" key="1">
    <citation type="submission" date="2019-06" db="EMBL/GenBank/DDBJ databases">
        <title>Sorghum-associated microbial communities from plants grown in Nebraska, USA.</title>
        <authorList>
            <person name="Schachtman D."/>
        </authorList>
    </citation>
    <scope>NUCLEOTIDE SEQUENCE [LARGE SCALE GENOMIC DNA]</scope>
    <source>
        <strain evidence="3 4">1209</strain>
    </source>
</reference>
<name>A0A561PG44_9BACT</name>
<dbReference type="Proteomes" id="UP000320811">
    <property type="component" value="Unassembled WGS sequence"/>
</dbReference>
<comment type="similarity">
    <text evidence="1">Belongs to the YciI family.</text>
</comment>
<evidence type="ECO:0000259" key="2">
    <source>
        <dbReference type="Pfam" id="PF03795"/>
    </source>
</evidence>
<dbReference type="Pfam" id="PF03795">
    <property type="entry name" value="YCII"/>
    <property type="match status" value="1"/>
</dbReference>
<dbReference type="Gene3D" id="3.30.70.1060">
    <property type="entry name" value="Dimeric alpha+beta barrel"/>
    <property type="match status" value="1"/>
</dbReference>
<comment type="caution">
    <text evidence="3">The sequence shown here is derived from an EMBL/GenBank/DDBJ whole genome shotgun (WGS) entry which is preliminary data.</text>
</comment>
<dbReference type="RefSeq" id="WP_145671821.1">
    <property type="nucleotide sequence ID" value="NZ_VIWO01000007.1"/>
</dbReference>
<sequence length="145" mass="15961">MASKVLPALLLLGFLVIVMLSFHPRPLQSAALKIFPPKVNPDASYDLKRYWMVFLERGAHRTNDTALAAQLQEGHLQNIRQLANAGKLLVAGPFGDDGALRGIFIMDCKDSAEVVSLVSQDPAVKAGQLSFSIRPWWTAKNCVFK</sequence>
<feature type="domain" description="YCII-related" evidence="2">
    <location>
        <begin position="63"/>
        <end position="136"/>
    </location>
</feature>
<organism evidence="3 4">
    <name type="scientific">Chitinophaga polysaccharea</name>
    <dbReference type="NCBI Taxonomy" id="1293035"/>
    <lineage>
        <taxon>Bacteria</taxon>
        <taxon>Pseudomonadati</taxon>
        <taxon>Bacteroidota</taxon>
        <taxon>Chitinophagia</taxon>
        <taxon>Chitinophagales</taxon>
        <taxon>Chitinophagaceae</taxon>
        <taxon>Chitinophaga</taxon>
    </lineage>
</organism>
<proteinExistence type="inferred from homology"/>
<dbReference type="EMBL" id="VIWO01000007">
    <property type="protein sequence ID" value="TWF37082.1"/>
    <property type="molecule type" value="Genomic_DNA"/>
</dbReference>
<dbReference type="AlphaFoldDB" id="A0A561PG44"/>
<evidence type="ECO:0000313" key="4">
    <source>
        <dbReference type="Proteomes" id="UP000320811"/>
    </source>
</evidence>
<protein>
    <submittedName>
        <fullName evidence="3">Uncharacterized protein YciI</fullName>
    </submittedName>
</protein>
<dbReference type="InterPro" id="IPR005545">
    <property type="entry name" value="YCII"/>
</dbReference>
<evidence type="ECO:0000313" key="3">
    <source>
        <dbReference type="EMBL" id="TWF37082.1"/>
    </source>
</evidence>
<dbReference type="SUPFAM" id="SSF54909">
    <property type="entry name" value="Dimeric alpha+beta barrel"/>
    <property type="match status" value="1"/>
</dbReference>